<evidence type="ECO:0000313" key="2">
    <source>
        <dbReference type="Proteomes" id="UP000193498"/>
    </source>
</evidence>
<dbReference type="EMBL" id="MCFE01000454">
    <property type="protein sequence ID" value="ORX89351.1"/>
    <property type="molecule type" value="Genomic_DNA"/>
</dbReference>
<dbReference type="Proteomes" id="UP000193498">
    <property type="component" value="Unassembled WGS sequence"/>
</dbReference>
<organism evidence="1 2">
    <name type="scientific">Basidiobolus meristosporus CBS 931.73</name>
    <dbReference type="NCBI Taxonomy" id="1314790"/>
    <lineage>
        <taxon>Eukaryota</taxon>
        <taxon>Fungi</taxon>
        <taxon>Fungi incertae sedis</taxon>
        <taxon>Zoopagomycota</taxon>
        <taxon>Entomophthoromycotina</taxon>
        <taxon>Basidiobolomycetes</taxon>
        <taxon>Basidiobolales</taxon>
        <taxon>Basidiobolaceae</taxon>
        <taxon>Basidiobolus</taxon>
    </lineage>
</organism>
<reference evidence="1 2" key="1">
    <citation type="submission" date="2016-07" db="EMBL/GenBank/DDBJ databases">
        <title>Pervasive Adenine N6-methylation of Active Genes in Fungi.</title>
        <authorList>
            <consortium name="DOE Joint Genome Institute"/>
            <person name="Mondo S.J."/>
            <person name="Dannebaum R.O."/>
            <person name="Kuo R.C."/>
            <person name="Labutti K."/>
            <person name="Haridas S."/>
            <person name="Kuo A."/>
            <person name="Salamov A."/>
            <person name="Ahrendt S.R."/>
            <person name="Lipzen A."/>
            <person name="Sullivan W."/>
            <person name="Andreopoulos W.B."/>
            <person name="Clum A."/>
            <person name="Lindquist E."/>
            <person name="Daum C."/>
            <person name="Ramamoorthy G.K."/>
            <person name="Gryganskyi A."/>
            <person name="Culley D."/>
            <person name="Magnuson J.K."/>
            <person name="James T.Y."/>
            <person name="O'Malley M.A."/>
            <person name="Stajich J.E."/>
            <person name="Spatafora J.W."/>
            <person name="Visel A."/>
            <person name="Grigoriev I.V."/>
        </authorList>
    </citation>
    <scope>NUCLEOTIDE SEQUENCE [LARGE SCALE GENOMIC DNA]</scope>
    <source>
        <strain evidence="1 2">CBS 931.73</strain>
    </source>
</reference>
<protein>
    <submittedName>
        <fullName evidence="1">Uncharacterized protein</fullName>
    </submittedName>
</protein>
<comment type="caution">
    <text evidence="1">The sequence shown here is derived from an EMBL/GenBank/DDBJ whole genome shotgun (WGS) entry which is preliminary data.</text>
</comment>
<dbReference type="AlphaFoldDB" id="A0A1Y1XUB4"/>
<dbReference type="InParanoid" id="A0A1Y1XUB4"/>
<sequence length="270" mass="32316">MPWTEYRETKDDVLWMANTQFARIEDRSRLLRHLLYIDRMQQDIVESILRESVYLLECPRHPPIHFAMCYTQDSHPYRLYGNDILKHLQKSLSVVLPLDFLHFLLCYSHRLALKQPNLQWDFRFTSPPFLFLGPEETWRHFRLLNLEEYVDPDFEEGIRPSHVLYNRRNPNINASWKVSNRKLLVISQSTSGDRLLLDVTHPDSSTFGWIYAHSNHPLVFNTHNPQFLDFSITDLMYRITSNDQMKLKTIWFHNLFDKPNRGCSMLHVNK</sequence>
<accession>A0A1Y1XUB4</accession>
<evidence type="ECO:0000313" key="1">
    <source>
        <dbReference type="EMBL" id="ORX89351.1"/>
    </source>
</evidence>
<proteinExistence type="predicted"/>
<keyword evidence="2" id="KW-1185">Reference proteome</keyword>
<gene>
    <name evidence="1" type="ORF">K493DRAFT_305850</name>
</gene>
<name>A0A1Y1XUB4_9FUNG</name>